<dbReference type="SUPFAM" id="SSF46785">
    <property type="entry name" value="Winged helix' DNA-binding domain"/>
    <property type="match status" value="1"/>
</dbReference>
<dbReference type="SMART" id="SM01134">
    <property type="entry name" value="DeoRC"/>
    <property type="match status" value="1"/>
</dbReference>
<dbReference type="PANTHER" id="PTHR30363:SF8">
    <property type="entry name" value="DEOXYRIBOSE OPERON REPRESSOR"/>
    <property type="match status" value="1"/>
</dbReference>
<keyword evidence="7" id="KW-1185">Reference proteome</keyword>
<evidence type="ECO:0000256" key="2">
    <source>
        <dbReference type="ARBA" id="ARBA00023125"/>
    </source>
</evidence>
<dbReference type="GO" id="GO:0003677">
    <property type="term" value="F:DNA binding"/>
    <property type="evidence" value="ECO:0007669"/>
    <property type="project" value="UniProtKB-KW"/>
</dbReference>
<dbReference type="SUPFAM" id="SSF100950">
    <property type="entry name" value="NagB/RpiA/CoA transferase-like"/>
    <property type="match status" value="1"/>
</dbReference>
<dbReference type="Pfam" id="PF00455">
    <property type="entry name" value="DeoRC"/>
    <property type="match status" value="1"/>
</dbReference>
<evidence type="ECO:0000313" key="7">
    <source>
        <dbReference type="Proteomes" id="UP000238338"/>
    </source>
</evidence>
<dbReference type="InterPro" id="IPR001034">
    <property type="entry name" value="DeoR_HTH"/>
</dbReference>
<keyword evidence="3" id="KW-0804">Transcription</keyword>
<evidence type="ECO:0000256" key="1">
    <source>
        <dbReference type="ARBA" id="ARBA00023015"/>
    </source>
</evidence>
<organism evidence="6 7">
    <name type="scientific">Albidovulum denitrificans</name>
    <dbReference type="NCBI Taxonomy" id="404881"/>
    <lineage>
        <taxon>Bacteria</taxon>
        <taxon>Pseudomonadati</taxon>
        <taxon>Pseudomonadota</taxon>
        <taxon>Alphaproteobacteria</taxon>
        <taxon>Rhodobacterales</taxon>
        <taxon>Paracoccaceae</taxon>
        <taxon>Albidovulum</taxon>
    </lineage>
</organism>
<dbReference type="EMBL" id="PVEP01000001">
    <property type="protein sequence ID" value="PQV59204.1"/>
    <property type="molecule type" value="Genomic_DNA"/>
</dbReference>
<evidence type="ECO:0000259" key="5">
    <source>
        <dbReference type="PROSITE" id="PS51000"/>
    </source>
</evidence>
<sequence length="284" mass="30745">MTQSPPKTDPMPDALSGTDLPSDSRQARQIARRHLIAEAVMAEGTMRIEDLVDRFGISLMTAHRDLDDLSSRGLLRKTRGVVSAAPTSLIESSEAYRDVRQAREKSAIAAAAMRYLDPGQAVFFDDSTTVARMVPYLAAKVPLTAATYSLTLMAALKDIRDLTLLGIGGQYHAWCNAFLGPVTAAEIRRLRTDIAFLSPSAIVDGMIFHQSPDTAEAKRAMADCAARRILLADHTKFERRALHVMGPLDAFDTVIVDAATPARSIDDMRALGVEVVVAAPVGID</sequence>
<reference evidence="6 7" key="1">
    <citation type="submission" date="2018-02" db="EMBL/GenBank/DDBJ databases">
        <title>Genomic Encyclopedia of Archaeal and Bacterial Type Strains, Phase II (KMG-II): from individual species to whole genera.</title>
        <authorList>
            <person name="Goeker M."/>
        </authorList>
    </citation>
    <scope>NUCLEOTIDE SEQUENCE [LARGE SCALE GENOMIC DNA]</scope>
    <source>
        <strain evidence="6 7">DSM 18921</strain>
    </source>
</reference>
<comment type="caution">
    <text evidence="6">The sequence shown here is derived from an EMBL/GenBank/DDBJ whole genome shotgun (WGS) entry which is preliminary data.</text>
</comment>
<dbReference type="InterPro" id="IPR037171">
    <property type="entry name" value="NagB/RpiA_transferase-like"/>
</dbReference>
<dbReference type="Pfam" id="PF08220">
    <property type="entry name" value="HTH_DeoR"/>
    <property type="match status" value="1"/>
</dbReference>
<feature type="region of interest" description="Disordered" evidence="4">
    <location>
        <begin position="1"/>
        <end position="27"/>
    </location>
</feature>
<dbReference type="PROSITE" id="PS00894">
    <property type="entry name" value="HTH_DEOR_1"/>
    <property type="match status" value="1"/>
</dbReference>
<dbReference type="AlphaFoldDB" id="A0A2S8SEF9"/>
<name>A0A2S8SEF9_9RHOB</name>
<dbReference type="InterPro" id="IPR050313">
    <property type="entry name" value="Carb_Metab_HTH_regulators"/>
</dbReference>
<dbReference type="RefSeq" id="WP_211301660.1">
    <property type="nucleotide sequence ID" value="NZ_PVEP01000001.1"/>
</dbReference>
<dbReference type="InterPro" id="IPR036390">
    <property type="entry name" value="WH_DNA-bd_sf"/>
</dbReference>
<keyword evidence="1" id="KW-0805">Transcription regulation</keyword>
<dbReference type="InterPro" id="IPR014036">
    <property type="entry name" value="DeoR-like_C"/>
</dbReference>
<dbReference type="PROSITE" id="PS51000">
    <property type="entry name" value="HTH_DEOR_2"/>
    <property type="match status" value="1"/>
</dbReference>
<protein>
    <submittedName>
        <fullName evidence="6">DeoR family transcriptional regulator</fullName>
    </submittedName>
</protein>
<proteinExistence type="predicted"/>
<evidence type="ECO:0000313" key="6">
    <source>
        <dbReference type="EMBL" id="PQV59204.1"/>
    </source>
</evidence>
<accession>A0A2S8SEF9</accession>
<feature type="domain" description="HTH deoR-type" evidence="5">
    <location>
        <begin position="29"/>
        <end position="84"/>
    </location>
</feature>
<gene>
    <name evidence="6" type="ORF">LX70_01028</name>
</gene>
<dbReference type="GO" id="GO:0003700">
    <property type="term" value="F:DNA-binding transcription factor activity"/>
    <property type="evidence" value="ECO:0007669"/>
    <property type="project" value="InterPro"/>
</dbReference>
<evidence type="ECO:0000256" key="3">
    <source>
        <dbReference type="ARBA" id="ARBA00023163"/>
    </source>
</evidence>
<dbReference type="Proteomes" id="UP000238338">
    <property type="component" value="Unassembled WGS sequence"/>
</dbReference>
<dbReference type="InterPro" id="IPR018356">
    <property type="entry name" value="Tscrpt_reg_HTH_DeoR_CS"/>
</dbReference>
<evidence type="ECO:0000256" key="4">
    <source>
        <dbReference type="SAM" id="MobiDB-lite"/>
    </source>
</evidence>
<dbReference type="PANTHER" id="PTHR30363">
    <property type="entry name" value="HTH-TYPE TRANSCRIPTIONAL REGULATOR SRLR-RELATED"/>
    <property type="match status" value="1"/>
</dbReference>
<dbReference type="SMART" id="SM00420">
    <property type="entry name" value="HTH_DEOR"/>
    <property type="match status" value="1"/>
</dbReference>
<keyword evidence="2" id="KW-0238">DNA-binding</keyword>